<evidence type="ECO:0000313" key="2">
    <source>
        <dbReference type="EMBL" id="EHA51056.1"/>
    </source>
</evidence>
<name>G4N8R0_PYRO7</name>
<dbReference type="AlphaFoldDB" id="G4N8R0"/>
<gene>
    <name evidence="2" type="ORF">MGG_14839</name>
</gene>
<evidence type="ECO:0000313" key="3">
    <source>
        <dbReference type="Proteomes" id="UP000009058"/>
    </source>
</evidence>
<dbReference type="InterPro" id="IPR021842">
    <property type="entry name" value="DUF3435"/>
</dbReference>
<reference key="2">
    <citation type="submission" date="2011-05" db="EMBL/GenBank/DDBJ databases">
        <title>The Genome Sequence of Magnaporthe oryzae 70-15.</title>
        <authorList>
            <consortium name="The Broad Institute Genome Sequencing Platform"/>
            <person name="Ma L.-J."/>
            <person name="Dead R."/>
            <person name="Young S.K."/>
            <person name="Zeng Q."/>
            <person name="Gargeya S."/>
            <person name="Fitzgerald M."/>
            <person name="Haas B."/>
            <person name="Abouelleil A."/>
            <person name="Alvarado L."/>
            <person name="Arachchi H.M."/>
            <person name="Berlin A."/>
            <person name="Brown A."/>
            <person name="Chapman S.B."/>
            <person name="Chen Z."/>
            <person name="Dunbar C."/>
            <person name="Freedman E."/>
            <person name="Gearin G."/>
            <person name="Gellesch M."/>
            <person name="Goldberg J."/>
            <person name="Griggs A."/>
            <person name="Gujja S."/>
            <person name="Heiman D."/>
            <person name="Howarth C."/>
            <person name="Larson L."/>
            <person name="Lui A."/>
            <person name="MacDonald P.J.P."/>
            <person name="Mehta T."/>
            <person name="Montmayeur A."/>
            <person name="Murphy C."/>
            <person name="Neiman D."/>
            <person name="Pearson M."/>
            <person name="Priest M."/>
            <person name="Roberts A."/>
            <person name="Saif S."/>
            <person name="Shea T."/>
            <person name="Shenoy N."/>
            <person name="Sisk P."/>
            <person name="Stolte C."/>
            <person name="Sykes S."/>
            <person name="Yandava C."/>
            <person name="Wortman J."/>
            <person name="Nusbaum C."/>
            <person name="Birren B."/>
        </authorList>
    </citation>
    <scope>NUCLEOTIDE SEQUENCE</scope>
    <source>
        <strain>70-15</strain>
    </source>
</reference>
<dbReference type="PANTHER" id="PTHR37535:SF3">
    <property type="entry name" value="FLUG DOMAIN-CONTAINING PROTEIN"/>
    <property type="match status" value="1"/>
</dbReference>
<organism evidence="2 3">
    <name type="scientific">Pyricularia oryzae (strain 70-15 / ATCC MYA-4617 / FGSC 8958)</name>
    <name type="common">Rice blast fungus</name>
    <name type="synonym">Magnaporthe oryzae</name>
    <dbReference type="NCBI Taxonomy" id="242507"/>
    <lineage>
        <taxon>Eukaryota</taxon>
        <taxon>Fungi</taxon>
        <taxon>Dikarya</taxon>
        <taxon>Ascomycota</taxon>
        <taxon>Pezizomycotina</taxon>
        <taxon>Sordariomycetes</taxon>
        <taxon>Sordariomycetidae</taxon>
        <taxon>Magnaporthales</taxon>
        <taxon>Pyriculariaceae</taxon>
        <taxon>Pyricularia</taxon>
    </lineage>
</organism>
<dbReference type="EMBL" id="CM001234">
    <property type="protein sequence ID" value="EHA51056.1"/>
    <property type="molecule type" value="Genomic_DNA"/>
</dbReference>
<protein>
    <submittedName>
        <fullName evidence="2">Uncharacterized protein</fullName>
    </submittedName>
</protein>
<dbReference type="Proteomes" id="UP000009058">
    <property type="component" value="Chromosome 4"/>
</dbReference>
<proteinExistence type="predicted"/>
<dbReference type="KEGG" id="mgr:MGG_14839"/>
<feature type="compositionally biased region" description="Basic residues" evidence="1">
    <location>
        <begin position="373"/>
        <end position="383"/>
    </location>
</feature>
<dbReference type="PANTHER" id="PTHR37535">
    <property type="entry name" value="FLUG DOMAIN PROTEIN"/>
    <property type="match status" value="1"/>
</dbReference>
<feature type="region of interest" description="Disordered" evidence="1">
    <location>
        <begin position="351"/>
        <end position="383"/>
    </location>
</feature>
<dbReference type="OrthoDB" id="5243844at2759"/>
<dbReference type="Pfam" id="PF11917">
    <property type="entry name" value="DUF3435"/>
    <property type="match status" value="1"/>
</dbReference>
<dbReference type="GeneID" id="5049148"/>
<evidence type="ECO:0000256" key="1">
    <source>
        <dbReference type="SAM" id="MobiDB-lite"/>
    </source>
</evidence>
<sequence>MTPRCNVTIQQNKRIQKKARTSQDEKVKIPLYSTNDPLVCLSTLLLSQVIADDAFAASDSITSLEDLERPREAKYVRLPWKEEMLDREITQIDYATLLRLWKRLVDVAGCRDPMRPYSMRKLSNLPNETILSHSTSVFNKNYQPRDLGYNLSTIAFPNHAGGDITEKLSELMRNTSFIWNENAPIYPTQEDLDSFERNSRIRAYRDEYANLKDDCSPEAKKQANRVQSQISKSIDILCARAVERRRDEFWKKVDRRNAKGKGTDDLQTEHINPRKARHQDSIVPATQIGQILSKDNVGSNVFSNSLVAFLKCRDCDIETLLGEDVGSQQPTQLNSSGLSTAPAAKISASSTVLQTGNAMSSRSMANTMLHDGPRRRKPPRRRR</sequence>
<dbReference type="RefSeq" id="XP_003717375.1">
    <property type="nucleotide sequence ID" value="XM_003717327.1"/>
</dbReference>
<feature type="compositionally biased region" description="Polar residues" evidence="1">
    <location>
        <begin position="351"/>
        <end position="366"/>
    </location>
</feature>
<dbReference type="InParanoid" id="G4N8R0"/>
<accession>G4N8R0</accession>
<dbReference type="HOGENOM" id="CLU_721750_0_0_1"/>
<dbReference type="VEuPathDB" id="FungiDB:MGG_14839"/>
<reference evidence="2 3" key="1">
    <citation type="journal article" date="2005" name="Nature">
        <title>The genome sequence of the rice blast fungus Magnaporthe grisea.</title>
        <authorList>
            <person name="Dean R.A."/>
            <person name="Talbot N.J."/>
            <person name="Ebbole D.J."/>
            <person name="Farman M.L."/>
            <person name="Mitchell T.K."/>
            <person name="Orbach M.J."/>
            <person name="Thon M."/>
            <person name="Kulkarni R."/>
            <person name="Xu J.R."/>
            <person name="Pan H."/>
            <person name="Read N.D."/>
            <person name="Lee Y.H."/>
            <person name="Carbone I."/>
            <person name="Brown D."/>
            <person name="Oh Y.Y."/>
            <person name="Donofrio N."/>
            <person name="Jeong J.S."/>
            <person name="Soanes D.M."/>
            <person name="Djonovic S."/>
            <person name="Kolomiets E."/>
            <person name="Rehmeyer C."/>
            <person name="Li W."/>
            <person name="Harding M."/>
            <person name="Kim S."/>
            <person name="Lebrun M.H."/>
            <person name="Bohnert H."/>
            <person name="Coughlan S."/>
            <person name="Butler J."/>
            <person name="Calvo S."/>
            <person name="Ma L.J."/>
            <person name="Nicol R."/>
            <person name="Purcell S."/>
            <person name="Nusbaum C."/>
            <person name="Galagan J.E."/>
            <person name="Birren B.W."/>
        </authorList>
    </citation>
    <scope>NUCLEOTIDE SEQUENCE [LARGE SCALE GENOMIC DNA]</scope>
    <source>
        <strain evidence="3">70-15 / ATCC MYA-4617 / FGSC 8958</strain>
    </source>
</reference>
<keyword evidence="3" id="KW-1185">Reference proteome</keyword>